<keyword evidence="6 13" id="KW-0227">DNA damage</keyword>
<dbReference type="GO" id="GO:0048476">
    <property type="term" value="C:Holliday junction resolvase complex"/>
    <property type="evidence" value="ECO:0007669"/>
    <property type="project" value="UniProtKB-UniRule"/>
</dbReference>
<evidence type="ECO:0000256" key="13">
    <source>
        <dbReference type="HAMAP-Rule" id="MF_00034"/>
    </source>
</evidence>
<evidence type="ECO:0000256" key="5">
    <source>
        <dbReference type="ARBA" id="ARBA00022759"/>
    </source>
</evidence>
<name>A0A9D6LSQ3_9BACT</name>
<dbReference type="Proteomes" id="UP000808388">
    <property type="component" value="Unassembled WGS sequence"/>
</dbReference>
<dbReference type="NCBIfam" id="TIGR00228">
    <property type="entry name" value="ruvC"/>
    <property type="match status" value="1"/>
</dbReference>
<evidence type="ECO:0000256" key="14">
    <source>
        <dbReference type="NCBIfam" id="TIGR00228"/>
    </source>
</evidence>
<dbReference type="GO" id="GO:0006281">
    <property type="term" value="P:DNA repair"/>
    <property type="evidence" value="ECO:0007669"/>
    <property type="project" value="UniProtKB-UniRule"/>
</dbReference>
<feature type="active site" evidence="13">
    <location>
        <position position="146"/>
    </location>
</feature>
<evidence type="ECO:0000256" key="8">
    <source>
        <dbReference type="ARBA" id="ARBA00022842"/>
    </source>
</evidence>
<feature type="binding site" evidence="13">
    <location>
        <position position="146"/>
    </location>
    <ligand>
        <name>Mg(2+)</name>
        <dbReference type="ChEBI" id="CHEBI:18420"/>
        <label>1</label>
    </ligand>
</feature>
<proteinExistence type="inferred from homology"/>
<keyword evidence="11 13" id="KW-0234">DNA repair</keyword>
<dbReference type="CDD" id="cd16962">
    <property type="entry name" value="RuvC"/>
    <property type="match status" value="1"/>
</dbReference>
<dbReference type="InterPro" id="IPR002176">
    <property type="entry name" value="X-over_junc_endoDNase_RuvC"/>
</dbReference>
<dbReference type="NCBIfam" id="NF000711">
    <property type="entry name" value="PRK00039.2-1"/>
    <property type="match status" value="1"/>
</dbReference>
<dbReference type="GO" id="GO:0003677">
    <property type="term" value="F:DNA binding"/>
    <property type="evidence" value="ECO:0007669"/>
    <property type="project" value="UniProtKB-KW"/>
</dbReference>
<dbReference type="EMBL" id="JACQCQ010000006">
    <property type="protein sequence ID" value="MBI3627391.1"/>
    <property type="molecule type" value="Genomic_DNA"/>
</dbReference>
<evidence type="ECO:0000256" key="1">
    <source>
        <dbReference type="ARBA" id="ARBA00009518"/>
    </source>
</evidence>
<comment type="catalytic activity">
    <reaction evidence="12 13">
        <text>Endonucleolytic cleavage at a junction such as a reciprocal single-stranded crossover between two homologous DNA duplexes (Holliday junction).</text>
        <dbReference type="EC" id="3.1.21.10"/>
    </reaction>
</comment>
<gene>
    <name evidence="13 15" type="primary">ruvC</name>
    <name evidence="15" type="ORF">HY220_01390</name>
</gene>
<keyword evidence="2 13" id="KW-0963">Cytoplasm</keyword>
<dbReference type="PANTHER" id="PTHR30194:SF3">
    <property type="entry name" value="CROSSOVER JUNCTION ENDODEOXYRIBONUCLEASE RUVC"/>
    <property type="match status" value="1"/>
</dbReference>
<dbReference type="HAMAP" id="MF_00034">
    <property type="entry name" value="RuvC"/>
    <property type="match status" value="1"/>
</dbReference>
<evidence type="ECO:0000256" key="6">
    <source>
        <dbReference type="ARBA" id="ARBA00022763"/>
    </source>
</evidence>
<evidence type="ECO:0000256" key="11">
    <source>
        <dbReference type="ARBA" id="ARBA00023204"/>
    </source>
</evidence>
<dbReference type="PRINTS" id="PR00696">
    <property type="entry name" value="RSOLVASERUVC"/>
</dbReference>
<keyword evidence="7 13" id="KW-0378">Hydrolase</keyword>
<feature type="binding site" evidence="13">
    <location>
        <position position="15"/>
    </location>
    <ligand>
        <name>Mg(2+)</name>
        <dbReference type="ChEBI" id="CHEBI:18420"/>
        <label>1</label>
    </ligand>
</feature>
<organism evidence="15 16">
    <name type="scientific">Candidatus Sungiibacteriota bacterium</name>
    <dbReference type="NCBI Taxonomy" id="2750080"/>
    <lineage>
        <taxon>Bacteria</taxon>
        <taxon>Candidatus Sungiibacteriota</taxon>
    </lineage>
</organism>
<keyword evidence="3 13" id="KW-0540">Nuclease</keyword>
<feature type="active site" evidence="13">
    <location>
        <position position="73"/>
    </location>
</feature>
<feature type="binding site" evidence="13">
    <location>
        <position position="73"/>
    </location>
    <ligand>
        <name>Mg(2+)</name>
        <dbReference type="ChEBI" id="CHEBI:18420"/>
        <label>2</label>
    </ligand>
</feature>
<dbReference type="PANTHER" id="PTHR30194">
    <property type="entry name" value="CROSSOVER JUNCTION ENDODEOXYRIBONUCLEASE RUVC"/>
    <property type="match status" value="1"/>
</dbReference>
<evidence type="ECO:0000256" key="9">
    <source>
        <dbReference type="ARBA" id="ARBA00023125"/>
    </source>
</evidence>
<keyword evidence="8 13" id="KW-0460">Magnesium</keyword>
<evidence type="ECO:0000256" key="7">
    <source>
        <dbReference type="ARBA" id="ARBA00022801"/>
    </source>
</evidence>
<comment type="cofactor">
    <cofactor evidence="13">
        <name>Mg(2+)</name>
        <dbReference type="ChEBI" id="CHEBI:18420"/>
    </cofactor>
    <text evidence="13">Binds 2 Mg(2+) ion per subunit.</text>
</comment>
<comment type="function">
    <text evidence="13">The RuvA-RuvB-RuvC complex processes Holliday junction (HJ) DNA during genetic recombination and DNA repair. Endonuclease that resolves HJ intermediates. Cleaves cruciform DNA by making single-stranded nicks across the HJ at symmetrical positions within the homologous arms, yielding a 5'-phosphate and a 3'-hydroxyl group; requires a central core of homology in the junction. The consensus cleavage sequence is 5'-(A/T)TT(C/G)-3'. Cleavage occurs on the 3'-side of the TT dinucleotide at the point of strand exchange. HJ branch migration catalyzed by RuvA-RuvB allows RuvC to scan DNA until it finds its consensus sequence, where it cleaves and resolves the cruciform DNA.</text>
</comment>
<comment type="subunit">
    <text evidence="13">Homodimer which binds Holliday junction (HJ) DNA. The HJ becomes 2-fold symmetrical on binding to RuvC with unstacked arms; it has a different conformation from HJ DNA in complex with RuvA. In the full resolvosome a probable DNA-RuvA(4)-RuvB(12)-RuvC(2) complex forms which resolves the HJ.</text>
</comment>
<dbReference type="GO" id="GO:0000287">
    <property type="term" value="F:magnesium ion binding"/>
    <property type="evidence" value="ECO:0007669"/>
    <property type="project" value="UniProtKB-UniRule"/>
</dbReference>
<comment type="similarity">
    <text evidence="1 13">Belongs to the RuvC family.</text>
</comment>
<dbReference type="FunFam" id="3.30.420.10:FF:000002">
    <property type="entry name" value="Crossover junction endodeoxyribonuclease RuvC"/>
    <property type="match status" value="1"/>
</dbReference>
<dbReference type="Pfam" id="PF02075">
    <property type="entry name" value="RuvC"/>
    <property type="match status" value="1"/>
</dbReference>
<sequence>MDEHGRRLKRVLGVDPGTTRVGYAVLEGAKNHSVVASGVFTERGTNPAHQLFLLHKRLRGVIRRTKPEAIAIEKLFFSKNVKTALAVAEARGIILLTAEMSNLRVYEYTPQEIKIALTSRGNADKKQVAAMIRLLLHLSRLPKLDDETDAMAIALTALVSQPI</sequence>
<evidence type="ECO:0000256" key="12">
    <source>
        <dbReference type="ARBA" id="ARBA00029354"/>
    </source>
</evidence>
<dbReference type="GO" id="GO:0006310">
    <property type="term" value="P:DNA recombination"/>
    <property type="evidence" value="ECO:0007669"/>
    <property type="project" value="UniProtKB-UniRule"/>
</dbReference>
<evidence type="ECO:0000256" key="3">
    <source>
        <dbReference type="ARBA" id="ARBA00022722"/>
    </source>
</evidence>
<dbReference type="GO" id="GO:0005737">
    <property type="term" value="C:cytoplasm"/>
    <property type="evidence" value="ECO:0007669"/>
    <property type="project" value="UniProtKB-SubCell"/>
</dbReference>
<keyword evidence="9 13" id="KW-0238">DNA-binding</keyword>
<keyword evidence="5 13" id="KW-0255">Endonuclease</keyword>
<feature type="active site" evidence="13">
    <location>
        <position position="15"/>
    </location>
</feature>
<dbReference type="SUPFAM" id="SSF53098">
    <property type="entry name" value="Ribonuclease H-like"/>
    <property type="match status" value="1"/>
</dbReference>
<comment type="caution">
    <text evidence="15">The sequence shown here is derived from an EMBL/GenBank/DDBJ whole genome shotgun (WGS) entry which is preliminary data.</text>
</comment>
<dbReference type="GO" id="GO:0008821">
    <property type="term" value="F:crossover junction DNA endonuclease activity"/>
    <property type="evidence" value="ECO:0007669"/>
    <property type="project" value="UniProtKB-UniRule"/>
</dbReference>
<evidence type="ECO:0000313" key="15">
    <source>
        <dbReference type="EMBL" id="MBI3627391.1"/>
    </source>
</evidence>
<evidence type="ECO:0000256" key="4">
    <source>
        <dbReference type="ARBA" id="ARBA00022723"/>
    </source>
</evidence>
<keyword evidence="4 13" id="KW-0479">Metal-binding</keyword>
<dbReference type="InterPro" id="IPR012337">
    <property type="entry name" value="RNaseH-like_sf"/>
</dbReference>
<keyword evidence="10 13" id="KW-0233">DNA recombination</keyword>
<dbReference type="AlphaFoldDB" id="A0A9D6LSQ3"/>
<reference evidence="15" key="1">
    <citation type="submission" date="2020-07" db="EMBL/GenBank/DDBJ databases">
        <title>Huge and variable diversity of episymbiotic CPR bacteria and DPANN archaea in groundwater ecosystems.</title>
        <authorList>
            <person name="He C.Y."/>
            <person name="Keren R."/>
            <person name="Whittaker M."/>
            <person name="Farag I.F."/>
            <person name="Doudna J."/>
            <person name="Cate J.H.D."/>
            <person name="Banfield J.F."/>
        </authorList>
    </citation>
    <scope>NUCLEOTIDE SEQUENCE</scope>
    <source>
        <strain evidence="15">NC_groundwater_972_Pr1_S-0.2um_49_27</strain>
    </source>
</reference>
<comment type="subcellular location">
    <subcellularLocation>
        <location evidence="13">Cytoplasm</location>
    </subcellularLocation>
</comment>
<accession>A0A9D6LSQ3</accession>
<evidence type="ECO:0000256" key="10">
    <source>
        <dbReference type="ARBA" id="ARBA00023172"/>
    </source>
</evidence>
<dbReference type="Gene3D" id="3.30.420.10">
    <property type="entry name" value="Ribonuclease H-like superfamily/Ribonuclease H"/>
    <property type="match status" value="1"/>
</dbReference>
<evidence type="ECO:0000313" key="16">
    <source>
        <dbReference type="Proteomes" id="UP000808388"/>
    </source>
</evidence>
<dbReference type="EC" id="3.1.21.10" evidence="13 14"/>
<protein>
    <recommendedName>
        <fullName evidence="13 14">Crossover junction endodeoxyribonuclease RuvC</fullName>
        <ecNumber evidence="13 14">3.1.21.10</ecNumber>
    </recommendedName>
    <alternativeName>
        <fullName evidence="13">Holliday junction nuclease RuvC</fullName>
    </alternativeName>
    <alternativeName>
        <fullName evidence="13">Holliday junction resolvase RuvC</fullName>
    </alternativeName>
</protein>
<dbReference type="InterPro" id="IPR036397">
    <property type="entry name" value="RNaseH_sf"/>
</dbReference>
<evidence type="ECO:0000256" key="2">
    <source>
        <dbReference type="ARBA" id="ARBA00022490"/>
    </source>
</evidence>